<dbReference type="SMART" id="SM00345">
    <property type="entry name" value="HTH_GNTR"/>
    <property type="match status" value="1"/>
</dbReference>
<dbReference type="EMBL" id="JAPQEX020000001">
    <property type="protein sequence ID" value="MDG1641118.1"/>
    <property type="molecule type" value="Genomic_DNA"/>
</dbReference>
<dbReference type="InterPro" id="IPR050679">
    <property type="entry name" value="Bact_HTH_transcr_reg"/>
</dbReference>
<dbReference type="InterPro" id="IPR000524">
    <property type="entry name" value="Tscrpt_reg_HTH_GntR"/>
</dbReference>
<dbReference type="PRINTS" id="PR00035">
    <property type="entry name" value="HTHGNTR"/>
</dbReference>
<evidence type="ECO:0000313" key="5">
    <source>
        <dbReference type="EMBL" id="MDG1641118.1"/>
    </source>
</evidence>
<reference evidence="5" key="2">
    <citation type="submission" date="2023-03" db="EMBL/GenBank/DDBJ databases">
        <title>identification of new KPC variant in Klebsiella huaxiensis from the Hospital Sewage Samples in China.</title>
        <authorList>
            <person name="Wu Y."/>
        </authorList>
    </citation>
    <scope>NUCLEOTIDE SEQUENCE</scope>
    <source>
        <strain evidence="5">ZR-9</strain>
    </source>
</reference>
<evidence type="ECO:0000313" key="7">
    <source>
        <dbReference type="Proteomes" id="UP000317374"/>
    </source>
</evidence>
<protein>
    <submittedName>
        <fullName evidence="5">GntR family transcriptional regulator</fullName>
    </submittedName>
    <submittedName>
        <fullName evidence="6">Putative HTH-type transcriptional regulator</fullName>
    </submittedName>
</protein>
<keyword evidence="2" id="KW-0238">DNA-binding</keyword>
<dbReference type="SUPFAM" id="SSF46785">
    <property type="entry name" value="Winged helix' DNA-binding domain"/>
    <property type="match status" value="1"/>
</dbReference>
<evidence type="ECO:0000313" key="6">
    <source>
        <dbReference type="EMBL" id="VUS72673.1"/>
    </source>
</evidence>
<evidence type="ECO:0000256" key="1">
    <source>
        <dbReference type="ARBA" id="ARBA00023015"/>
    </source>
</evidence>
<reference evidence="6 7" key="1">
    <citation type="submission" date="2019-07" db="EMBL/GenBank/DDBJ databases">
        <authorList>
            <person name="Brisse S."/>
            <person name="Rodrigues C."/>
            <person name="Thorpe H."/>
        </authorList>
    </citation>
    <scope>NUCLEOTIDE SEQUENCE [LARGE SCALE GENOMIC DNA]</scope>
    <source>
        <strain evidence="6">SB6422</strain>
    </source>
</reference>
<name>A0A564KTS4_9ENTR</name>
<dbReference type="PROSITE" id="PS50949">
    <property type="entry name" value="HTH_GNTR"/>
    <property type="match status" value="1"/>
</dbReference>
<dbReference type="Gene3D" id="1.10.10.10">
    <property type="entry name" value="Winged helix-like DNA-binding domain superfamily/Winged helix DNA-binding domain"/>
    <property type="match status" value="1"/>
</dbReference>
<dbReference type="GO" id="GO:0003700">
    <property type="term" value="F:DNA-binding transcription factor activity"/>
    <property type="evidence" value="ECO:0007669"/>
    <property type="project" value="InterPro"/>
</dbReference>
<dbReference type="CDD" id="cd07377">
    <property type="entry name" value="WHTH_GntR"/>
    <property type="match status" value="1"/>
</dbReference>
<feature type="domain" description="HTH gntR-type" evidence="4">
    <location>
        <begin position="9"/>
        <end position="77"/>
    </location>
</feature>
<dbReference type="RefSeq" id="WP_221888567.1">
    <property type="nucleotide sequence ID" value="NZ_JAPQEX020000001.1"/>
</dbReference>
<dbReference type="Proteomes" id="UP001075001">
    <property type="component" value="Unassembled WGS sequence"/>
</dbReference>
<accession>A0A564KTS4</accession>
<dbReference type="PANTHER" id="PTHR44846:SF1">
    <property type="entry name" value="MANNOSYL-D-GLYCERATE TRANSPORT_METABOLISM SYSTEM REPRESSOR MNGR-RELATED"/>
    <property type="match status" value="1"/>
</dbReference>
<dbReference type="AlphaFoldDB" id="A0A564KTS4"/>
<organism evidence="6 7">
    <name type="scientific">Klebsiella huaxiensis</name>
    <dbReference type="NCBI Taxonomy" id="2153354"/>
    <lineage>
        <taxon>Bacteria</taxon>
        <taxon>Pseudomonadati</taxon>
        <taxon>Pseudomonadota</taxon>
        <taxon>Gammaproteobacteria</taxon>
        <taxon>Enterobacterales</taxon>
        <taxon>Enterobacteriaceae</taxon>
        <taxon>Klebsiella/Raoultella group</taxon>
        <taxon>Klebsiella</taxon>
    </lineage>
</organism>
<dbReference type="Pfam" id="PF00392">
    <property type="entry name" value="GntR"/>
    <property type="match status" value="1"/>
</dbReference>
<evidence type="ECO:0000256" key="2">
    <source>
        <dbReference type="ARBA" id="ARBA00023125"/>
    </source>
</evidence>
<gene>
    <name evidence="5" type="ORF">OXR69_004345</name>
    <name evidence="6" type="ORF">SB6422_05793</name>
</gene>
<dbReference type="PANTHER" id="PTHR44846">
    <property type="entry name" value="MANNOSYL-D-GLYCERATE TRANSPORT/METABOLISM SYSTEM REPRESSOR MNGR-RELATED"/>
    <property type="match status" value="1"/>
</dbReference>
<sequence>MNVKEFKRSKLYVNVYNQLKEMIFKGIYPEGHKLPSEPELARLLNVSRVTLRQSLALLQEDGVIESRHGSGNIVLKRGSDGKMLLDRLACPLDKCLAGGYARREIESETFPGDRFACEIFERDIPVSISVIRKFYQGEICVAFCYTSLPPDLAELNSAVINDPEKLADFIENQCYQLAQASHLEFKVTAQTDTLRLAGVASPDKKYMLITEKVMNAMGKVMLFNKYYIPTQKMVLKINLTSKHE</sequence>
<evidence type="ECO:0000259" key="4">
    <source>
        <dbReference type="PROSITE" id="PS50949"/>
    </source>
</evidence>
<proteinExistence type="predicted"/>
<dbReference type="GO" id="GO:0003677">
    <property type="term" value="F:DNA binding"/>
    <property type="evidence" value="ECO:0007669"/>
    <property type="project" value="UniProtKB-KW"/>
</dbReference>
<dbReference type="EMBL" id="CABGGW010000024">
    <property type="protein sequence ID" value="VUS72673.1"/>
    <property type="molecule type" value="Genomic_DNA"/>
</dbReference>
<keyword evidence="3" id="KW-0804">Transcription</keyword>
<evidence type="ECO:0000313" key="8">
    <source>
        <dbReference type="Proteomes" id="UP001075001"/>
    </source>
</evidence>
<dbReference type="GO" id="GO:0045892">
    <property type="term" value="P:negative regulation of DNA-templated transcription"/>
    <property type="evidence" value="ECO:0007669"/>
    <property type="project" value="TreeGrafter"/>
</dbReference>
<dbReference type="InterPro" id="IPR036390">
    <property type="entry name" value="WH_DNA-bd_sf"/>
</dbReference>
<keyword evidence="1" id="KW-0805">Transcription regulation</keyword>
<dbReference type="InterPro" id="IPR036388">
    <property type="entry name" value="WH-like_DNA-bd_sf"/>
</dbReference>
<dbReference type="Proteomes" id="UP000317374">
    <property type="component" value="Unassembled WGS sequence"/>
</dbReference>
<evidence type="ECO:0000256" key="3">
    <source>
        <dbReference type="ARBA" id="ARBA00023163"/>
    </source>
</evidence>
<keyword evidence="8" id="KW-1185">Reference proteome</keyword>